<name>A0A6J2YYD4_SITOR</name>
<dbReference type="Proteomes" id="UP000504635">
    <property type="component" value="Unplaced"/>
</dbReference>
<evidence type="ECO:0000313" key="1">
    <source>
        <dbReference type="Proteomes" id="UP000504635"/>
    </source>
</evidence>
<organism evidence="1 2">
    <name type="scientific">Sitophilus oryzae</name>
    <name type="common">Rice weevil</name>
    <name type="synonym">Curculio oryzae</name>
    <dbReference type="NCBI Taxonomy" id="7048"/>
    <lineage>
        <taxon>Eukaryota</taxon>
        <taxon>Metazoa</taxon>
        <taxon>Ecdysozoa</taxon>
        <taxon>Arthropoda</taxon>
        <taxon>Hexapoda</taxon>
        <taxon>Insecta</taxon>
        <taxon>Pterygota</taxon>
        <taxon>Neoptera</taxon>
        <taxon>Endopterygota</taxon>
        <taxon>Coleoptera</taxon>
        <taxon>Polyphaga</taxon>
        <taxon>Cucujiformia</taxon>
        <taxon>Curculionidae</taxon>
        <taxon>Dryophthorinae</taxon>
        <taxon>Sitophilus</taxon>
    </lineage>
</organism>
<reference evidence="2" key="1">
    <citation type="submission" date="2025-08" db="UniProtKB">
        <authorList>
            <consortium name="RefSeq"/>
        </authorList>
    </citation>
    <scope>IDENTIFICATION</scope>
    <source>
        <tissue evidence="2">Gonads</tissue>
    </source>
</reference>
<dbReference type="AlphaFoldDB" id="A0A6J2YYD4"/>
<dbReference type="GeneID" id="115891768"/>
<dbReference type="KEGG" id="soy:115891768"/>
<dbReference type="RefSeq" id="XP_030768191.1">
    <property type="nucleotide sequence ID" value="XM_030912331.1"/>
</dbReference>
<proteinExistence type="predicted"/>
<dbReference type="OrthoDB" id="6780105at2759"/>
<protein>
    <submittedName>
        <fullName evidence="2">Uncharacterized protein LOC115891768</fullName>
    </submittedName>
</protein>
<dbReference type="InParanoid" id="A0A6J2YYD4"/>
<gene>
    <name evidence="2" type="primary">LOC115891768</name>
</gene>
<keyword evidence="1" id="KW-1185">Reference proteome</keyword>
<dbReference type="PANTHER" id="PTHR33332">
    <property type="entry name" value="REVERSE TRANSCRIPTASE DOMAIN-CONTAINING PROTEIN"/>
    <property type="match status" value="1"/>
</dbReference>
<sequence length="140" mass="15887">MSVANAGLQRVANWIERKGLKLAPSRTEAVLLTTKRKLSHISFKLLDTTIAPKNAIRYFGVWLDSKLTFGEHINQVIRKAERTLTALCRLMPNIRGPLASKRRILACVAHSQLLYATPVWHYAISKGYIRQKLNAIYTVM</sequence>
<evidence type="ECO:0000313" key="2">
    <source>
        <dbReference type="RefSeq" id="XP_030768191.1"/>
    </source>
</evidence>
<accession>A0A6J2YYD4</accession>